<organism evidence="13 14">
    <name type="scientific">Teredinibacter turnerae (strain ATCC 39867 / T7901)</name>
    <dbReference type="NCBI Taxonomy" id="377629"/>
    <lineage>
        <taxon>Bacteria</taxon>
        <taxon>Pseudomonadati</taxon>
        <taxon>Pseudomonadota</taxon>
        <taxon>Gammaproteobacteria</taxon>
        <taxon>Cellvibrionales</taxon>
        <taxon>Cellvibrionaceae</taxon>
        <taxon>Teredinibacter</taxon>
    </lineage>
</organism>
<evidence type="ECO:0000256" key="2">
    <source>
        <dbReference type="ARBA" id="ARBA00011484"/>
    </source>
</evidence>
<evidence type="ECO:0000313" key="14">
    <source>
        <dbReference type="Proteomes" id="UP000009080"/>
    </source>
</evidence>
<dbReference type="FunFam" id="3.30.559.10:FF:000004">
    <property type="entry name" value="Acetyltransferase component of pyruvate dehydrogenase complex"/>
    <property type="match status" value="1"/>
</dbReference>
<proteinExistence type="inferred from homology"/>
<dbReference type="STRING" id="377629.TERTU_1030"/>
<dbReference type="EC" id="2.3.1.12" evidence="9"/>
<feature type="region of interest" description="Disordered" evidence="10">
    <location>
        <begin position="196"/>
        <end position="229"/>
    </location>
</feature>
<evidence type="ECO:0000256" key="6">
    <source>
        <dbReference type="ARBA" id="ARBA00023315"/>
    </source>
</evidence>
<dbReference type="InterPro" id="IPR006256">
    <property type="entry name" value="AcTrfase_Pyrv_DH_cplx"/>
</dbReference>
<feature type="domain" description="Lipoyl-binding" evidence="11">
    <location>
        <begin position="3"/>
        <end position="77"/>
    </location>
</feature>
<dbReference type="CDD" id="cd06849">
    <property type="entry name" value="lipoyl_domain"/>
    <property type="match status" value="3"/>
</dbReference>
<dbReference type="InterPro" id="IPR004167">
    <property type="entry name" value="PSBD"/>
</dbReference>
<dbReference type="Gene3D" id="3.30.559.10">
    <property type="entry name" value="Chloramphenicol acetyltransferase-like domain"/>
    <property type="match status" value="1"/>
</dbReference>
<evidence type="ECO:0000256" key="1">
    <source>
        <dbReference type="ARBA" id="ARBA00007317"/>
    </source>
</evidence>
<dbReference type="RefSeq" id="WP_015818543.1">
    <property type="nucleotide sequence ID" value="NC_012997.1"/>
</dbReference>
<keyword evidence="14" id="KW-1185">Reference proteome</keyword>
<dbReference type="SUPFAM" id="SSF51230">
    <property type="entry name" value="Single hybrid motif"/>
    <property type="match status" value="3"/>
</dbReference>
<dbReference type="OrthoDB" id="9805770at2"/>
<evidence type="ECO:0000256" key="10">
    <source>
        <dbReference type="SAM" id="MobiDB-lite"/>
    </source>
</evidence>
<dbReference type="Pfam" id="PF00364">
    <property type="entry name" value="Biotin_lipoyl"/>
    <property type="match status" value="3"/>
</dbReference>
<keyword evidence="3 9" id="KW-0808">Transferase</keyword>
<dbReference type="GO" id="GO:0031405">
    <property type="term" value="F:lipoic acid binding"/>
    <property type="evidence" value="ECO:0007669"/>
    <property type="project" value="TreeGrafter"/>
</dbReference>
<dbReference type="Gene3D" id="2.40.50.100">
    <property type="match status" value="3"/>
</dbReference>
<dbReference type="eggNOG" id="COG0508">
    <property type="taxonomic scope" value="Bacteria"/>
</dbReference>
<dbReference type="KEGG" id="ttu:TERTU_1030"/>
<evidence type="ECO:0000256" key="4">
    <source>
        <dbReference type="ARBA" id="ARBA00022737"/>
    </source>
</evidence>
<dbReference type="PROSITE" id="PS00189">
    <property type="entry name" value="LIPOYL"/>
    <property type="match status" value="3"/>
</dbReference>
<evidence type="ECO:0000259" key="12">
    <source>
        <dbReference type="PROSITE" id="PS51826"/>
    </source>
</evidence>
<feature type="domain" description="Lipoyl-binding" evidence="11">
    <location>
        <begin position="229"/>
        <end position="303"/>
    </location>
</feature>
<dbReference type="Proteomes" id="UP000009080">
    <property type="component" value="Chromosome"/>
</dbReference>
<dbReference type="InterPro" id="IPR003016">
    <property type="entry name" value="2-oxoA_DH_lipoyl-BS"/>
</dbReference>
<dbReference type="NCBIfam" id="TIGR01348">
    <property type="entry name" value="PDHac_trf_long"/>
    <property type="match status" value="1"/>
</dbReference>
<feature type="region of interest" description="Disordered" evidence="10">
    <location>
        <begin position="312"/>
        <end position="338"/>
    </location>
</feature>
<dbReference type="HOGENOM" id="CLU_016733_10_0_6"/>
<dbReference type="InterPro" id="IPR023213">
    <property type="entry name" value="CAT-like_dom_sf"/>
</dbReference>
<name>C5BQW3_TERTT</name>
<comment type="function">
    <text evidence="7">The pyruvate dehydrogenase complex catalyzes the overall conversion of pyruvate to acetyl-CoA and CO(2). It contains multiple copies of three enzymatic components: pyruvate dehydrogenase (E1), dihydrolipoamide acetyltransferase (E2) and lipoamide dehydrogenase (E3).</text>
</comment>
<dbReference type="NCBIfam" id="NF008814">
    <property type="entry name" value="PRK11854.1"/>
    <property type="match status" value="1"/>
</dbReference>
<accession>C5BQW3</accession>
<dbReference type="PANTHER" id="PTHR43178">
    <property type="entry name" value="DIHYDROLIPOAMIDE ACETYLTRANSFERASE COMPONENT OF PYRUVATE DEHYDROGENASE COMPLEX"/>
    <property type="match status" value="1"/>
</dbReference>
<evidence type="ECO:0000256" key="9">
    <source>
        <dbReference type="RuleBase" id="RU361137"/>
    </source>
</evidence>
<sequence>MAKQTIPVPDIGGAENVDVIEVCVAVGDVVAAEDSLIVLESDKASMDIPAPVAGKITQLLVKEGDTVSEGDSILEVEVEGAADEPAAEPAASAEPEAKSEPASAPAASSESAEMPVTVPDIGGAEGVDVIEVCVSVGDEISEGDSMIVLESDKASMEIPAPASGKVVSISIKEGDKVSMGDAVLVLQVAGSAPAASDSAPAEEAQKAAAPAAAEPSPATPAAQAQPGGVQEVAVPDIGGAEKVDVIEVCVSAGDEISEGDSVIVLESDKASMEVPSPASGKVVEVLLKEGDKASKGVPMLKLEVAGQVASSAPAPAASSSPSTPAAAAPAKSKKAPAPEAKLTGANVYAGPAVRHLARELGVDLTKVVATGPRKRITKDDVNSYVKNALKHHKEAPAAAAATGGAGIPAVPAVDFSQFGEIEMLKMSKIKKVTAANMSRNWLNVPHVTQFDDADITELEEFRKSVKADAEKAGVKLTPLPFLLKACAAALEAEPAFNVSLHSDGEHLVQKKYVHIGIAVDTPNGLMVPVIRDVNKKGLFQLAKESVELALKARDGKLLPRDMQGGCFTISSLGPIGGTGFTPIVNAPEVAILGVSKASIQPVWDGKTFIPRQMLPLCLSYDHRAINGADAGRFMTKLTSVLGDLRRFLL</sequence>
<evidence type="ECO:0000256" key="7">
    <source>
        <dbReference type="ARBA" id="ARBA00025211"/>
    </source>
</evidence>
<comment type="subunit">
    <text evidence="2 9">Forms a 24-polypeptide structural core with octahedral symmetry.</text>
</comment>
<dbReference type="SUPFAM" id="SSF52777">
    <property type="entry name" value="CoA-dependent acyltransferases"/>
    <property type="match status" value="1"/>
</dbReference>
<dbReference type="PROSITE" id="PS50968">
    <property type="entry name" value="BIOTINYL_LIPOYL"/>
    <property type="match status" value="3"/>
</dbReference>
<dbReference type="InterPro" id="IPR050743">
    <property type="entry name" value="2-oxoacid_DH_E2_comp"/>
</dbReference>
<dbReference type="Gene3D" id="4.10.320.10">
    <property type="entry name" value="E3-binding domain"/>
    <property type="match status" value="1"/>
</dbReference>
<evidence type="ECO:0000256" key="8">
    <source>
        <dbReference type="ARBA" id="ARBA00048370"/>
    </source>
</evidence>
<gene>
    <name evidence="13" type="primary">aceF</name>
    <name evidence="13" type="ordered locus">TERTU_1030</name>
</gene>
<dbReference type="PROSITE" id="PS51826">
    <property type="entry name" value="PSBD"/>
    <property type="match status" value="1"/>
</dbReference>
<dbReference type="GO" id="GO:0045254">
    <property type="term" value="C:pyruvate dehydrogenase complex"/>
    <property type="evidence" value="ECO:0007669"/>
    <property type="project" value="UniProtKB-UniRule"/>
</dbReference>
<reference evidence="13 14" key="1">
    <citation type="journal article" date="2009" name="PLoS ONE">
        <title>The complete genome of Teredinibacter turnerae T7901: an intracellular endosymbiont of marine wood-boring bivalves (shipworms).</title>
        <authorList>
            <person name="Yang J.C."/>
            <person name="Madupu R."/>
            <person name="Durkin A.S."/>
            <person name="Ekborg N.A."/>
            <person name="Pedamallu C.S."/>
            <person name="Hostetler J.B."/>
            <person name="Radune D."/>
            <person name="Toms B.S."/>
            <person name="Henrissat B."/>
            <person name="Coutinho P.M."/>
            <person name="Schwarz S."/>
            <person name="Field L."/>
            <person name="Trindade-Silva A.E."/>
            <person name="Soares C.A.G."/>
            <person name="Elshahawi S."/>
            <person name="Hanora A."/>
            <person name="Schmidt E.W."/>
            <person name="Haygood M.G."/>
            <person name="Posfai J."/>
            <person name="Benner J."/>
            <person name="Madinger C."/>
            <person name="Nove J."/>
            <person name="Anton B."/>
            <person name="Chaudhary K."/>
            <person name="Foster J."/>
            <person name="Holman A."/>
            <person name="Kumar S."/>
            <person name="Lessard P.A."/>
            <person name="Luyten Y.A."/>
            <person name="Slatko B."/>
            <person name="Wood N."/>
            <person name="Wu B."/>
            <person name="Teplitski M."/>
            <person name="Mougous J.D."/>
            <person name="Ward N."/>
            <person name="Eisen J.A."/>
            <person name="Badger J.H."/>
            <person name="Distel D.L."/>
        </authorList>
    </citation>
    <scope>NUCLEOTIDE SEQUENCE [LARGE SCALE GENOMIC DNA]</scope>
    <source>
        <strain evidence="14">ATCC 39867 / T7901</strain>
    </source>
</reference>
<comment type="similarity">
    <text evidence="1 9">Belongs to the 2-oxoacid dehydrogenase family.</text>
</comment>
<evidence type="ECO:0000256" key="3">
    <source>
        <dbReference type="ARBA" id="ARBA00022679"/>
    </source>
</evidence>
<dbReference type="Pfam" id="PF02817">
    <property type="entry name" value="E3_binding"/>
    <property type="match status" value="1"/>
</dbReference>
<keyword evidence="6 9" id="KW-0012">Acyltransferase</keyword>
<feature type="compositionally biased region" description="Low complexity" evidence="10">
    <location>
        <begin position="87"/>
        <end position="113"/>
    </location>
</feature>
<keyword evidence="5 9" id="KW-0450">Lipoyl</keyword>
<dbReference type="EMBL" id="CP001614">
    <property type="protein sequence ID" value="ACR12431.1"/>
    <property type="molecule type" value="Genomic_DNA"/>
</dbReference>
<dbReference type="PANTHER" id="PTHR43178:SF2">
    <property type="entry name" value="DIHYDROLIPOYLLYSINE-RESIDUE ACETYLTRANSFERASE COMPONENT OF PYRUVATE DEHYDROGENASE COMPLEX"/>
    <property type="match status" value="1"/>
</dbReference>
<comment type="cofactor">
    <cofactor evidence="9">
        <name>(R)-lipoate</name>
        <dbReference type="ChEBI" id="CHEBI:83088"/>
    </cofactor>
    <text evidence="9">Binds 3 lipoyl cofactors covalently.</text>
</comment>
<dbReference type="GO" id="GO:0005737">
    <property type="term" value="C:cytoplasm"/>
    <property type="evidence" value="ECO:0007669"/>
    <property type="project" value="TreeGrafter"/>
</dbReference>
<dbReference type="InterPro" id="IPR001078">
    <property type="entry name" value="2-oxoacid_DH_actylTfrase"/>
</dbReference>
<dbReference type="Pfam" id="PF00198">
    <property type="entry name" value="2-oxoacid_dh"/>
    <property type="match status" value="1"/>
</dbReference>
<evidence type="ECO:0000313" key="13">
    <source>
        <dbReference type="EMBL" id="ACR12431.1"/>
    </source>
</evidence>
<dbReference type="FunFam" id="2.40.50.100:FF:000009">
    <property type="entry name" value="Acetyltransferase component of pyruvate dehydrogenase complex"/>
    <property type="match status" value="1"/>
</dbReference>
<feature type="compositionally biased region" description="Low complexity" evidence="10">
    <location>
        <begin position="196"/>
        <end position="226"/>
    </location>
</feature>
<keyword evidence="13" id="KW-0670">Pyruvate</keyword>
<feature type="domain" description="Lipoyl-binding" evidence="11">
    <location>
        <begin position="111"/>
        <end position="187"/>
    </location>
</feature>
<dbReference type="InterPro" id="IPR036625">
    <property type="entry name" value="E3-bd_dom_sf"/>
</dbReference>
<protein>
    <recommendedName>
        <fullName evidence="9">Acetyltransferase component of pyruvate dehydrogenase complex</fullName>
        <ecNumber evidence="9">2.3.1.12</ecNumber>
    </recommendedName>
</protein>
<dbReference type="SUPFAM" id="SSF47005">
    <property type="entry name" value="Peripheral subunit-binding domain of 2-oxo acid dehydrogenase complex"/>
    <property type="match status" value="1"/>
</dbReference>
<evidence type="ECO:0000259" key="11">
    <source>
        <dbReference type="PROSITE" id="PS50968"/>
    </source>
</evidence>
<dbReference type="GO" id="GO:0006086">
    <property type="term" value="P:pyruvate decarboxylation to acetyl-CoA"/>
    <property type="evidence" value="ECO:0007669"/>
    <property type="project" value="UniProtKB-UniRule"/>
</dbReference>
<evidence type="ECO:0000256" key="5">
    <source>
        <dbReference type="ARBA" id="ARBA00022823"/>
    </source>
</evidence>
<comment type="catalytic activity">
    <reaction evidence="8 9">
        <text>N(6)-[(R)-dihydrolipoyl]-L-lysyl-[protein] + acetyl-CoA = N(6)-[(R)-S(8)-acetyldihydrolipoyl]-L-lysyl-[protein] + CoA</text>
        <dbReference type="Rhea" id="RHEA:17017"/>
        <dbReference type="Rhea" id="RHEA-COMP:10475"/>
        <dbReference type="Rhea" id="RHEA-COMP:10478"/>
        <dbReference type="ChEBI" id="CHEBI:57287"/>
        <dbReference type="ChEBI" id="CHEBI:57288"/>
        <dbReference type="ChEBI" id="CHEBI:83100"/>
        <dbReference type="ChEBI" id="CHEBI:83111"/>
        <dbReference type="EC" id="2.3.1.12"/>
    </reaction>
</comment>
<dbReference type="GO" id="GO:0004742">
    <property type="term" value="F:dihydrolipoyllysine-residue acetyltransferase activity"/>
    <property type="evidence" value="ECO:0007669"/>
    <property type="project" value="UniProtKB-UniRule"/>
</dbReference>
<dbReference type="InterPro" id="IPR000089">
    <property type="entry name" value="Biotin_lipoyl"/>
</dbReference>
<dbReference type="InterPro" id="IPR011053">
    <property type="entry name" value="Single_hybrid_motif"/>
</dbReference>
<keyword evidence="4" id="KW-0677">Repeat</keyword>
<dbReference type="AlphaFoldDB" id="C5BQW3"/>
<feature type="domain" description="Peripheral subunit-binding (PSBD)" evidence="12">
    <location>
        <begin position="348"/>
        <end position="385"/>
    </location>
</feature>
<feature type="region of interest" description="Disordered" evidence="10">
    <location>
        <begin position="80"/>
        <end position="114"/>
    </location>
</feature>